<comment type="caution">
    <text evidence="4">The sequence shown here is derived from an EMBL/GenBank/DDBJ whole genome shotgun (WGS) entry which is preliminary data.</text>
</comment>
<dbReference type="EMBL" id="AQRA01000011">
    <property type="protein sequence ID" value="EZH71867.1"/>
    <property type="molecule type" value="Genomic_DNA"/>
</dbReference>
<name>A0A023BP90_9FLAO</name>
<dbReference type="eggNOG" id="COG3291">
    <property type="taxonomic scope" value="Bacteria"/>
</dbReference>
<organism evidence="4 5">
    <name type="scientific">Aquimarina atlantica</name>
    <dbReference type="NCBI Taxonomy" id="1317122"/>
    <lineage>
        <taxon>Bacteria</taxon>
        <taxon>Pseudomonadati</taxon>
        <taxon>Bacteroidota</taxon>
        <taxon>Flavobacteriia</taxon>
        <taxon>Flavobacteriales</taxon>
        <taxon>Flavobacteriaceae</taxon>
        <taxon>Aquimarina</taxon>
    </lineage>
</organism>
<dbReference type="STRING" id="1317122.ATO12_05680"/>
<dbReference type="PANTHER" id="PTHR44103">
    <property type="entry name" value="PROPROTEIN CONVERTASE P"/>
    <property type="match status" value="1"/>
</dbReference>
<evidence type="ECO:0000259" key="3">
    <source>
        <dbReference type="Pfam" id="PF18962"/>
    </source>
</evidence>
<evidence type="ECO:0000256" key="1">
    <source>
        <dbReference type="ARBA" id="ARBA00022729"/>
    </source>
</evidence>
<evidence type="ECO:0000313" key="4">
    <source>
        <dbReference type="EMBL" id="EZH71867.1"/>
    </source>
</evidence>
<dbReference type="NCBIfam" id="TIGR04183">
    <property type="entry name" value="Por_Secre_tail"/>
    <property type="match status" value="1"/>
</dbReference>
<dbReference type="eggNOG" id="COG2931">
    <property type="taxonomic scope" value="Bacteria"/>
</dbReference>
<reference evidence="4 5" key="1">
    <citation type="submission" date="2014-04" db="EMBL/GenBank/DDBJ databases">
        <title>Aquimarina sp. 22II-S11-z7 Genome Sequencing.</title>
        <authorList>
            <person name="Lai Q."/>
        </authorList>
    </citation>
    <scope>NUCLEOTIDE SEQUENCE [LARGE SCALE GENOMIC DNA]</scope>
    <source>
        <strain evidence="4 5">22II-S11-z7</strain>
    </source>
</reference>
<feature type="domain" description="Secretion system C-terminal sorting" evidence="3">
    <location>
        <begin position="786"/>
        <end position="848"/>
    </location>
</feature>
<dbReference type="InterPro" id="IPR026444">
    <property type="entry name" value="Secre_tail"/>
</dbReference>
<protein>
    <recommendedName>
        <fullName evidence="3">Secretion system C-terminal sorting domain-containing protein</fullName>
    </recommendedName>
</protein>
<evidence type="ECO:0000313" key="5">
    <source>
        <dbReference type="Proteomes" id="UP000023541"/>
    </source>
</evidence>
<keyword evidence="2" id="KW-0812">Transmembrane</keyword>
<dbReference type="InterPro" id="IPR028994">
    <property type="entry name" value="Integrin_alpha_N"/>
</dbReference>
<keyword evidence="5" id="KW-1185">Reference proteome</keyword>
<dbReference type="PANTHER" id="PTHR44103:SF1">
    <property type="entry name" value="PROPROTEIN CONVERTASE P"/>
    <property type="match status" value="1"/>
</dbReference>
<gene>
    <name evidence="4" type="ORF">ATO12_05680</name>
</gene>
<dbReference type="Proteomes" id="UP000023541">
    <property type="component" value="Unassembled WGS sequence"/>
</dbReference>
<feature type="transmembrane region" description="Helical" evidence="2">
    <location>
        <begin position="29"/>
        <end position="45"/>
    </location>
</feature>
<accession>A0A023BP90</accession>
<evidence type="ECO:0000256" key="2">
    <source>
        <dbReference type="SAM" id="Phobius"/>
    </source>
</evidence>
<dbReference type="AlphaFoldDB" id="A0A023BP90"/>
<proteinExistence type="predicted"/>
<dbReference type="Pfam" id="PF18962">
    <property type="entry name" value="Por_Secre_tail"/>
    <property type="match status" value="1"/>
</dbReference>
<dbReference type="SUPFAM" id="SSF69318">
    <property type="entry name" value="Integrin alpha N-terminal domain"/>
    <property type="match status" value="1"/>
</dbReference>
<sequence>MIYTKSICHNTLYYTLEINYFKSIVMKKLLLICLLFHLGNLYISAQADYISWEFRGGRLLANPDGTSTGPGPEPAGLDVAATPLTPPAFGRLRSAVLGDLDNDNDLDFISGSQGGTVHYFQNTGTVTAPNWVAASIPTLDTIKINTYSSTSTFRNQNRPQLVDIDDDGDLDLFIGSQYNYEGSTLDDVRFYRNVGTPEIPVFEYIPMCIPGLLDQNIAEFPGLGFVDLDNDTDLDLVALGSDKMTYYKNIGTKENPNFELQSEADSPWDDESAYTNMDVPIPVFEDFDKDGDYDMYFMIDTGFVRWIENVGTATTPNFASSPQQSFNGELTNGEIGSFPTIAFGDVDGDGLKDAVLGSFHVARFAWFRQVPVCIPPTISTVTATPVTCEGETSTITITGNLNIASTWSIYTDSCGGTLVGTTTTNTSTIEVTPTAPSTTYYIRGEDNSISCIDETTATCTTITIIVNAIDDPSFSYNANDYCKGDPNPTPTITGLTGGVFSSTAGLSIDPGTGVIDIAASTTGSYTVTYTTTGTCPDSSNVLVDIIELDDPSFSYNSGNYCKEDANPTPSISGLAGGVFSSTAGLSIDPNTGIIDIATSTTGSYTVTYTTTGTCPNSSNVLVDITELDNPSFNYDTDNYCKSDSNPTPTITGTAGGVFSSTTGLSIDPGTGVIDIAASTAGSYTITYTTPGTCINSSTTDITINALPDVTVTNNSLTYTAIQTDATYQWINCETDQPISGETNQSFTASKNGSYAVDITQNGCTTRSSCIVVDTIQQEDTISTFKLYPNPTDGVVNLTITVKKVSIYNYYGRKVFETSNSTFDISSLKSGVYFMEVETSKGRTIKKIVRR</sequence>
<keyword evidence="1" id="KW-0732">Signal</keyword>
<keyword evidence="2" id="KW-1133">Transmembrane helix</keyword>
<keyword evidence="2" id="KW-0472">Membrane</keyword>
<dbReference type="OrthoDB" id="1522652at2"/>